<dbReference type="InterPro" id="IPR000160">
    <property type="entry name" value="GGDEF_dom"/>
</dbReference>
<keyword evidence="1" id="KW-0472">Membrane</keyword>
<evidence type="ECO:0000256" key="1">
    <source>
        <dbReference type="SAM" id="Phobius"/>
    </source>
</evidence>
<proteinExistence type="predicted"/>
<dbReference type="PANTHER" id="PTHR46663">
    <property type="entry name" value="DIGUANYLATE CYCLASE DGCT-RELATED"/>
    <property type="match status" value="1"/>
</dbReference>
<dbReference type="PROSITE" id="PS50887">
    <property type="entry name" value="GGDEF"/>
    <property type="match status" value="1"/>
</dbReference>
<feature type="transmembrane region" description="Helical" evidence="1">
    <location>
        <begin position="285"/>
        <end position="303"/>
    </location>
</feature>
<dbReference type="InterPro" id="IPR011622">
    <property type="entry name" value="7TMR_DISM_rcpt_extracell_dom2"/>
</dbReference>
<name>A0A2S5SR01_9BURK</name>
<feature type="transmembrane region" description="Helical" evidence="1">
    <location>
        <begin position="255"/>
        <end position="273"/>
    </location>
</feature>
<dbReference type="AlphaFoldDB" id="A0A2S5SR01"/>
<comment type="caution">
    <text evidence="3">The sequence shown here is derived from an EMBL/GenBank/DDBJ whole genome shotgun (WGS) entry which is preliminary data.</text>
</comment>
<gene>
    <name evidence="3" type="ORF">C1704_16090</name>
</gene>
<evidence type="ECO:0000313" key="3">
    <source>
        <dbReference type="EMBL" id="PPE65136.1"/>
    </source>
</evidence>
<dbReference type="Pfam" id="PF07696">
    <property type="entry name" value="7TMR-DISMED2"/>
    <property type="match status" value="1"/>
</dbReference>
<feature type="transmembrane region" description="Helical" evidence="1">
    <location>
        <begin position="341"/>
        <end position="361"/>
    </location>
</feature>
<feature type="transmembrane region" description="Helical" evidence="1">
    <location>
        <begin position="189"/>
        <end position="210"/>
    </location>
</feature>
<dbReference type="InterPro" id="IPR052163">
    <property type="entry name" value="DGC-Regulatory_Protein"/>
</dbReference>
<keyword evidence="1" id="KW-0812">Transmembrane</keyword>
<organism evidence="3 4">
    <name type="scientific">Caldimonas caldifontis</name>
    <dbReference type="NCBI Taxonomy" id="1452508"/>
    <lineage>
        <taxon>Bacteria</taxon>
        <taxon>Pseudomonadati</taxon>
        <taxon>Pseudomonadota</taxon>
        <taxon>Betaproteobacteria</taxon>
        <taxon>Burkholderiales</taxon>
        <taxon>Sphaerotilaceae</taxon>
        <taxon>Caldimonas</taxon>
    </lineage>
</organism>
<evidence type="ECO:0000313" key="4">
    <source>
        <dbReference type="Proteomes" id="UP000238605"/>
    </source>
</evidence>
<feature type="transmembrane region" description="Helical" evidence="1">
    <location>
        <begin position="309"/>
        <end position="329"/>
    </location>
</feature>
<dbReference type="InterPro" id="IPR029787">
    <property type="entry name" value="Nucleotide_cyclase"/>
</dbReference>
<keyword evidence="1" id="KW-1133">Transmembrane helix</keyword>
<reference evidence="3 4" key="1">
    <citation type="submission" date="2018-02" db="EMBL/GenBank/DDBJ databases">
        <title>Reclassifiation of [Polyangium] brachysporum DSM 7029 as Guopingzhaonella breviflexa gen. nov., sp. nov., a member of the family Comamonadaceae.</title>
        <authorList>
            <person name="Tang B."/>
        </authorList>
    </citation>
    <scope>NUCLEOTIDE SEQUENCE [LARGE SCALE GENOMIC DNA]</scope>
    <source>
        <strain evidence="3 4">BCRC 80649</strain>
    </source>
</reference>
<dbReference type="Pfam" id="PF07695">
    <property type="entry name" value="7TMR-DISM_7TM"/>
    <property type="match status" value="1"/>
</dbReference>
<dbReference type="Pfam" id="PF00990">
    <property type="entry name" value="GGDEF"/>
    <property type="match status" value="1"/>
</dbReference>
<dbReference type="Gene3D" id="3.30.70.270">
    <property type="match status" value="1"/>
</dbReference>
<dbReference type="SUPFAM" id="SSF55073">
    <property type="entry name" value="Nucleotide cyclase"/>
    <property type="match status" value="1"/>
</dbReference>
<feature type="transmembrane region" description="Helical" evidence="1">
    <location>
        <begin position="222"/>
        <end position="243"/>
    </location>
</feature>
<dbReference type="Gene3D" id="2.60.40.2380">
    <property type="match status" value="1"/>
</dbReference>
<dbReference type="InterPro" id="IPR011623">
    <property type="entry name" value="7TMR_DISM_rcpt_extracell_dom1"/>
</dbReference>
<dbReference type="RefSeq" id="WP_104303752.1">
    <property type="nucleotide sequence ID" value="NZ_PSNX01000016.1"/>
</dbReference>
<sequence>MPAPFARHLTALPWVLGLWLALLGVAQAAPLTIDGRQGVLPVWPAVSVSFEEAGTERRVDEVLRQSFEPPPSAHATLGVRPEAVWLRVPLSVSPEAAGAWVLDIDHPPLRSVDLYLLREGQVQQRWQLGNRLAVSDRPLRTRGHAAIVPLVAGDSQELLVRVQTTGALILPITLNRAAAFSEREQSEQMLQGLLLGLGLCLIIYSLAQWAATRETLFLKYTLMTFGSLMFSVYFFGVGAQYLWPGSQWLEVRAGGLAALLATTGSFLFIAEALSGPDTSRRFVRAMQAGAWFTACVAALYALGVVDTRVISGLVSVLGLVPALMGMRGAVRRARQGDPIGFTFLLAWTVYFVATAIVILVINGRLPVNFWTQHSFQFGATLDMLLFMRVLGLRLKAQHSAALNMARERDTLRSLAYTDPLTGLSNRRGIDATLSASLPHCRGDQLMAVYLIDLDGFKPINDQHGHEMGDQLLIAVARRLRECMRASDVVGRLGGDEFVVLASGLRNELQALTIGEHLLASFQAPFDLPGLHCHVGLTIGYALAPLDGVEGSNLLRAADAAMYAGKQAGKGRLVRAQATGPVRLDPANA</sequence>
<dbReference type="SMART" id="SM00267">
    <property type="entry name" value="GGDEF"/>
    <property type="match status" value="1"/>
</dbReference>
<accession>A0A2S5SR01</accession>
<dbReference type="PANTHER" id="PTHR46663:SF3">
    <property type="entry name" value="SLL0267 PROTEIN"/>
    <property type="match status" value="1"/>
</dbReference>
<keyword evidence="4" id="KW-1185">Reference proteome</keyword>
<dbReference type="InterPro" id="IPR043128">
    <property type="entry name" value="Rev_trsase/Diguanyl_cyclase"/>
</dbReference>
<dbReference type="OrthoDB" id="5289013at2"/>
<protein>
    <submittedName>
        <fullName evidence="3">GGDEF domain-containing protein</fullName>
    </submittedName>
</protein>
<dbReference type="Proteomes" id="UP000238605">
    <property type="component" value="Unassembled WGS sequence"/>
</dbReference>
<evidence type="ECO:0000259" key="2">
    <source>
        <dbReference type="PROSITE" id="PS50887"/>
    </source>
</evidence>
<dbReference type="CDD" id="cd01949">
    <property type="entry name" value="GGDEF"/>
    <property type="match status" value="1"/>
</dbReference>
<feature type="domain" description="GGDEF" evidence="2">
    <location>
        <begin position="444"/>
        <end position="577"/>
    </location>
</feature>
<dbReference type="EMBL" id="PSNX01000016">
    <property type="protein sequence ID" value="PPE65136.1"/>
    <property type="molecule type" value="Genomic_DNA"/>
</dbReference>
<dbReference type="NCBIfam" id="TIGR00254">
    <property type="entry name" value="GGDEF"/>
    <property type="match status" value="1"/>
</dbReference>